<dbReference type="Proteomes" id="UP000809587">
    <property type="component" value="Unassembled WGS sequence"/>
</dbReference>
<dbReference type="RefSeq" id="WP_204956611.1">
    <property type="nucleotide sequence ID" value="NZ_JAFEUO010000001.1"/>
</dbReference>
<dbReference type="Gene3D" id="1.10.490.10">
    <property type="entry name" value="Globins"/>
    <property type="match status" value="1"/>
</dbReference>
<evidence type="ECO:0000313" key="2">
    <source>
        <dbReference type="Proteomes" id="UP000809587"/>
    </source>
</evidence>
<dbReference type="InterPro" id="IPR009050">
    <property type="entry name" value="Globin-like_sf"/>
</dbReference>
<name>A0ABS2J4I1_9ACTN</name>
<evidence type="ECO:0000313" key="1">
    <source>
        <dbReference type="EMBL" id="MBM7081234.1"/>
    </source>
</evidence>
<reference evidence="1 2" key="1">
    <citation type="submission" date="2021-02" db="EMBL/GenBank/DDBJ databases">
        <authorList>
            <person name="Lee D.-H."/>
        </authorList>
    </citation>
    <scope>NUCLEOTIDE SEQUENCE [LARGE SCALE GENOMIC DNA]</scope>
    <source>
        <strain evidence="1 2">MMS20-R2-29</strain>
    </source>
</reference>
<dbReference type="InterPro" id="IPR012292">
    <property type="entry name" value="Globin/Proto"/>
</dbReference>
<gene>
    <name evidence="1" type="ORF">JQN84_01545</name>
</gene>
<protein>
    <submittedName>
        <fullName evidence="1">Globin</fullName>
    </submittedName>
</protein>
<keyword evidence="2" id="KW-1185">Reference proteome</keyword>
<comment type="caution">
    <text evidence="1">The sequence shown here is derived from an EMBL/GenBank/DDBJ whole genome shotgun (WGS) entry which is preliminary data.</text>
</comment>
<dbReference type="EMBL" id="JAFEUO010000001">
    <property type="protein sequence ID" value="MBM7081234.1"/>
    <property type="molecule type" value="Genomic_DNA"/>
</dbReference>
<organism evidence="1 2">
    <name type="scientific">Micromonospora humidisoli</name>
    <dbReference type="NCBI Taxonomy" id="2807622"/>
    <lineage>
        <taxon>Bacteria</taxon>
        <taxon>Bacillati</taxon>
        <taxon>Actinomycetota</taxon>
        <taxon>Actinomycetes</taxon>
        <taxon>Micromonosporales</taxon>
        <taxon>Micromonosporaceae</taxon>
        <taxon>Micromonospora</taxon>
    </lineage>
</organism>
<dbReference type="SUPFAM" id="SSF46458">
    <property type="entry name" value="Globin-like"/>
    <property type="match status" value="1"/>
</dbReference>
<proteinExistence type="predicted"/>
<accession>A0ABS2J4I1</accession>
<sequence length="127" mass="13082">MRTTELVTCPRSAFDWLGPAGVRAVVIRWLRLVAADAELAPYLIGLDRPRLAGRLTAQLAPALGGPGGGLGPGGGGRAAGGAWRRLGLTDEQHWRVLDYLAAVLCGLGLPVATIVAAQRAVAGEAHA</sequence>